<dbReference type="RefSeq" id="WP_112298360.1">
    <property type="nucleotide sequence ID" value="NZ_CP008947.1"/>
</dbReference>
<dbReference type="AlphaFoldDB" id="A0A076EAZ6"/>
<accession>A0A076EAZ6</accession>
<gene>
    <name evidence="1" type="ORF">EP51_02135</name>
</gene>
<dbReference type="eggNOG" id="ENOG5030NAE">
    <property type="taxonomic scope" value="Bacteria"/>
</dbReference>
<reference evidence="1 2" key="1">
    <citation type="submission" date="2014-07" db="EMBL/GenBank/DDBJ databases">
        <title>Genome Sequence of Rhodococcus opacus Strain R7, a Biodegrader of Mono- and Polycyclic Aromatic Hydrocarbons.</title>
        <authorList>
            <person name="Di Gennaro P."/>
            <person name="Zampolli J."/>
            <person name="Presti I."/>
            <person name="Cappelletti M."/>
            <person name="D'Ursi P."/>
            <person name="Orro A."/>
            <person name="Mezzelani A."/>
            <person name="Milanesi L."/>
        </authorList>
    </citation>
    <scope>NUCLEOTIDE SEQUENCE [LARGE SCALE GENOMIC DNA]</scope>
    <source>
        <strain evidence="1 2">R7</strain>
    </source>
</reference>
<dbReference type="Proteomes" id="UP000028488">
    <property type="component" value="Chromosome"/>
</dbReference>
<proteinExistence type="predicted"/>
<evidence type="ECO:0000313" key="2">
    <source>
        <dbReference type="Proteomes" id="UP000028488"/>
    </source>
</evidence>
<dbReference type="EMBL" id="CP008947">
    <property type="protein sequence ID" value="AII03480.1"/>
    <property type="molecule type" value="Genomic_DNA"/>
</dbReference>
<organism evidence="1 2">
    <name type="scientific">Rhodococcus opacus</name>
    <name type="common">Nocardia opaca</name>
    <dbReference type="NCBI Taxonomy" id="37919"/>
    <lineage>
        <taxon>Bacteria</taxon>
        <taxon>Bacillati</taxon>
        <taxon>Actinomycetota</taxon>
        <taxon>Actinomycetes</taxon>
        <taxon>Mycobacteriales</taxon>
        <taxon>Nocardiaceae</taxon>
        <taxon>Rhodococcus</taxon>
    </lineage>
</organism>
<name>A0A076EAZ6_RHOOP</name>
<protein>
    <submittedName>
        <fullName evidence="1">Uncharacterized protein</fullName>
    </submittedName>
</protein>
<sequence>MTLANMVTDVNATVIPERGAREVVWPWHELDYAVLEADSDRILADALTPQAVVLLARLATAPAGPPQPFPPASMGWTVSAPPVPEIRATQRSPPAPGKSIRKIMFRL</sequence>
<evidence type="ECO:0000313" key="1">
    <source>
        <dbReference type="EMBL" id="AII03480.1"/>
    </source>
</evidence>